<evidence type="ECO:0000256" key="1">
    <source>
        <dbReference type="SAM" id="MobiDB-lite"/>
    </source>
</evidence>
<accession>A0A9D1R2Z0</accession>
<organism evidence="3 4">
    <name type="scientific">Candidatus Bilophila faecipullorum</name>
    <dbReference type="NCBI Taxonomy" id="2838482"/>
    <lineage>
        <taxon>Bacteria</taxon>
        <taxon>Pseudomonadati</taxon>
        <taxon>Thermodesulfobacteriota</taxon>
        <taxon>Desulfovibrionia</taxon>
        <taxon>Desulfovibrionales</taxon>
        <taxon>Desulfovibrionaceae</taxon>
        <taxon>Bilophila</taxon>
    </lineage>
</organism>
<feature type="compositionally biased region" description="Basic residues" evidence="1">
    <location>
        <begin position="107"/>
        <end position="117"/>
    </location>
</feature>
<feature type="non-terminal residue" evidence="3">
    <location>
        <position position="190"/>
    </location>
</feature>
<protein>
    <submittedName>
        <fullName evidence="3">Energy transducer TonB</fullName>
    </submittedName>
</protein>
<reference evidence="3" key="1">
    <citation type="journal article" date="2021" name="PeerJ">
        <title>Extensive microbial diversity within the chicken gut microbiome revealed by metagenomics and culture.</title>
        <authorList>
            <person name="Gilroy R."/>
            <person name="Ravi A."/>
            <person name="Getino M."/>
            <person name="Pursley I."/>
            <person name="Horton D.L."/>
            <person name="Alikhan N.F."/>
            <person name="Baker D."/>
            <person name="Gharbi K."/>
            <person name="Hall N."/>
            <person name="Watson M."/>
            <person name="Adriaenssens E.M."/>
            <person name="Foster-Nyarko E."/>
            <person name="Jarju S."/>
            <person name="Secka A."/>
            <person name="Antonio M."/>
            <person name="Oren A."/>
            <person name="Chaudhuri R.R."/>
            <person name="La Ragione R."/>
            <person name="Hildebrand F."/>
            <person name="Pallen M.J."/>
        </authorList>
    </citation>
    <scope>NUCLEOTIDE SEQUENCE</scope>
    <source>
        <strain evidence="3">ChiSxjej5B17-1746</strain>
    </source>
</reference>
<dbReference type="PROSITE" id="PS52015">
    <property type="entry name" value="TONB_CTD"/>
    <property type="match status" value="1"/>
</dbReference>
<reference evidence="3" key="2">
    <citation type="submission" date="2021-04" db="EMBL/GenBank/DDBJ databases">
        <authorList>
            <person name="Gilroy R."/>
        </authorList>
    </citation>
    <scope>NUCLEOTIDE SEQUENCE</scope>
    <source>
        <strain evidence="3">ChiSxjej5B17-1746</strain>
    </source>
</reference>
<feature type="domain" description="TonB C-terminal" evidence="2">
    <location>
        <begin position="163"/>
        <end position="190"/>
    </location>
</feature>
<dbReference type="InterPro" id="IPR037682">
    <property type="entry name" value="TonB_C"/>
</dbReference>
<dbReference type="AlphaFoldDB" id="A0A9D1R2Z0"/>
<dbReference type="GO" id="GO:0055085">
    <property type="term" value="P:transmembrane transport"/>
    <property type="evidence" value="ECO:0007669"/>
    <property type="project" value="InterPro"/>
</dbReference>
<comment type="caution">
    <text evidence="3">The sequence shown here is derived from an EMBL/GenBank/DDBJ whole genome shotgun (WGS) entry which is preliminary data.</text>
</comment>
<sequence length="190" mass="19453">MRKSRTVAGGMTGGLALLALSLALLTPSPPTVAPPRSAAVMLLRVAREPSVPASAPQEALRRLLSPESEVRVPMPPQAPPAPAAVEPPSVRTPSRPAPPVAAQKTPSVKKKTPRRVRPGVPPLPASTASTAQEAPAAASSLAASAAPTPDPDAGAAEAQRKEKALAAILEALNRHKKYPKQARRTGAEGT</sequence>
<proteinExistence type="predicted"/>
<feature type="compositionally biased region" description="Pro residues" evidence="1">
    <location>
        <begin position="73"/>
        <end position="82"/>
    </location>
</feature>
<feature type="compositionally biased region" description="Low complexity" evidence="1">
    <location>
        <begin position="125"/>
        <end position="157"/>
    </location>
</feature>
<gene>
    <name evidence="3" type="ORF">H9874_08490</name>
</gene>
<dbReference type="Proteomes" id="UP000824264">
    <property type="component" value="Unassembled WGS sequence"/>
</dbReference>
<evidence type="ECO:0000313" key="4">
    <source>
        <dbReference type="Proteomes" id="UP000824264"/>
    </source>
</evidence>
<dbReference type="EMBL" id="DXGI01000319">
    <property type="protein sequence ID" value="HIW79166.1"/>
    <property type="molecule type" value="Genomic_DNA"/>
</dbReference>
<feature type="region of interest" description="Disordered" evidence="1">
    <location>
        <begin position="48"/>
        <end position="161"/>
    </location>
</feature>
<evidence type="ECO:0000259" key="2">
    <source>
        <dbReference type="PROSITE" id="PS52015"/>
    </source>
</evidence>
<name>A0A9D1R2Z0_9BACT</name>
<evidence type="ECO:0000313" key="3">
    <source>
        <dbReference type="EMBL" id="HIW79166.1"/>
    </source>
</evidence>